<dbReference type="PANTHER" id="PTHR32309:SF13">
    <property type="entry name" value="FERRIC ENTEROBACTIN TRANSPORT PROTEIN FEPE"/>
    <property type="match status" value="1"/>
</dbReference>
<gene>
    <name evidence="20" type="ORF">SAMN05660909_02204</name>
</gene>
<feature type="domain" description="AAA" evidence="18">
    <location>
        <begin position="578"/>
        <end position="705"/>
    </location>
</feature>
<evidence type="ECO:0000256" key="14">
    <source>
        <dbReference type="ARBA" id="ARBA00023137"/>
    </source>
</evidence>
<organism evidence="20 21">
    <name type="scientific">Chitinophaga terrae</name>
    <name type="common">ex Kim and Jung 2007</name>
    <dbReference type="NCBI Taxonomy" id="408074"/>
    <lineage>
        <taxon>Bacteria</taxon>
        <taxon>Pseudomonadati</taxon>
        <taxon>Bacteroidota</taxon>
        <taxon>Chitinophagia</taxon>
        <taxon>Chitinophagales</taxon>
        <taxon>Chitinophagaceae</taxon>
        <taxon>Chitinophaga</taxon>
    </lineage>
</organism>
<keyword evidence="7" id="KW-0808">Transferase</keyword>
<keyword evidence="13 16" id="KW-0472">Membrane</keyword>
<comment type="similarity">
    <text evidence="2">Belongs to the CpsD/CapB family.</text>
</comment>
<keyword evidence="14" id="KW-0829">Tyrosine-protein kinase</keyword>
<dbReference type="SUPFAM" id="SSF52540">
    <property type="entry name" value="P-loop containing nucleoside triphosphate hydrolases"/>
    <property type="match status" value="1"/>
</dbReference>
<dbReference type="Pfam" id="PF13807">
    <property type="entry name" value="GNVR"/>
    <property type="match status" value="1"/>
</dbReference>
<dbReference type="NCBIfam" id="TIGR01007">
    <property type="entry name" value="eps_fam"/>
    <property type="match status" value="1"/>
</dbReference>
<dbReference type="GO" id="GO:0005524">
    <property type="term" value="F:ATP binding"/>
    <property type="evidence" value="ECO:0007669"/>
    <property type="project" value="UniProtKB-KW"/>
</dbReference>
<name>A0A1H4BQ72_9BACT</name>
<dbReference type="EC" id="2.7.10.2" evidence="4"/>
<feature type="transmembrane region" description="Helical" evidence="16">
    <location>
        <begin position="491"/>
        <end position="510"/>
    </location>
</feature>
<evidence type="ECO:0000313" key="21">
    <source>
        <dbReference type="Proteomes" id="UP000199656"/>
    </source>
</evidence>
<evidence type="ECO:0000259" key="19">
    <source>
        <dbReference type="Pfam" id="PF13807"/>
    </source>
</evidence>
<evidence type="ECO:0000313" key="20">
    <source>
        <dbReference type="EMBL" id="SEA49972.1"/>
    </source>
</evidence>
<evidence type="ECO:0000259" key="18">
    <source>
        <dbReference type="Pfam" id="PF13614"/>
    </source>
</evidence>
<evidence type="ECO:0000256" key="9">
    <source>
        <dbReference type="ARBA" id="ARBA00022741"/>
    </source>
</evidence>
<dbReference type="InterPro" id="IPR032807">
    <property type="entry name" value="GNVR"/>
</dbReference>
<feature type="domain" description="Polysaccharide chain length determinant N-terminal" evidence="17">
    <location>
        <begin position="35"/>
        <end position="111"/>
    </location>
</feature>
<dbReference type="AlphaFoldDB" id="A0A1H4BQ72"/>
<evidence type="ECO:0000256" key="5">
    <source>
        <dbReference type="ARBA" id="ARBA00022475"/>
    </source>
</evidence>
<evidence type="ECO:0000256" key="13">
    <source>
        <dbReference type="ARBA" id="ARBA00023136"/>
    </source>
</evidence>
<feature type="domain" description="Tyrosine-protein kinase G-rich" evidence="19">
    <location>
        <begin position="434"/>
        <end position="512"/>
    </location>
</feature>
<evidence type="ECO:0000256" key="16">
    <source>
        <dbReference type="SAM" id="Phobius"/>
    </source>
</evidence>
<keyword evidence="12 16" id="KW-1133">Transmembrane helix</keyword>
<evidence type="ECO:0000256" key="1">
    <source>
        <dbReference type="ARBA" id="ARBA00004429"/>
    </source>
</evidence>
<sequence length="785" mass="87039">MQKVKVNGNKIQTGETPQSLLTFIRSHYLPYWPLFATAIAAALACAFLYLRYATPLYKISAVLLVQEASNGLAASDMLQSLDLMGGSKTIMENEIEILKSRTLTKSVIRNLNLYGEVIENGKIRDVVRYKDSPLKFVFLEPDAIQPATAGNWPFTYNAVTRLVTIDGKQYPVGDTVQTRWGKLLIQRQNKHMDTAASYSLHLMTEKQWMQLILGTMKVMPAAKAGSVVDLEYTDAAPDRGEDIVNELIRVYNKAAVEDKNRTSANTMSFVEERLRIVSAELGQAETQVEHFKRAEGIVDIGEQSKLFLASVQENDRKMSEANMQLSVLDAIEKYVTSQNPAGNIVPGTIGLTDAVLLELVTKLSETELQLERLRKTTGENSPLLASLNRQVERLKPAIMENIGSLRANLQAGLTRLQAENNRNMGIIRSVPGKEKALLEVSRQQAIKNNIYTFLLEKREETALAYAAAVSDSRIVDAAESAAYPFSPQKPMVLGFSVLTAIALVAGFVSLKDMMNREVMFRADIEKATIAPIAAEIIYHDSKDPVVMSNNSRTAIAEQFRALRTSLSYIGLNGDRKTLMITSSISGEGKSFISVNLAMSLSLAGKKVALMEFDLRKPMISKMLNMRAVPGISNYLVGKASLPDILQKVDNNECLYLLPAGIMPPNPSELILNGQLEHLLNELKERFDYIIIDSAPVGLVTDARLIAPFCDATLYVVRHQRTPKHYLKLVEELYQNRELGKLNIVFNGIKRQGVAGYGYGSGYGDINGYGYTETTQKKGLFKRTAK</sequence>
<comment type="catalytic activity">
    <reaction evidence="15">
        <text>L-tyrosyl-[protein] + ATP = O-phospho-L-tyrosyl-[protein] + ADP + H(+)</text>
        <dbReference type="Rhea" id="RHEA:10596"/>
        <dbReference type="Rhea" id="RHEA-COMP:10136"/>
        <dbReference type="Rhea" id="RHEA-COMP:20101"/>
        <dbReference type="ChEBI" id="CHEBI:15378"/>
        <dbReference type="ChEBI" id="CHEBI:30616"/>
        <dbReference type="ChEBI" id="CHEBI:46858"/>
        <dbReference type="ChEBI" id="CHEBI:61978"/>
        <dbReference type="ChEBI" id="CHEBI:456216"/>
        <dbReference type="EC" id="2.7.10.2"/>
    </reaction>
</comment>
<evidence type="ECO:0000256" key="6">
    <source>
        <dbReference type="ARBA" id="ARBA00022519"/>
    </source>
</evidence>
<reference evidence="21" key="1">
    <citation type="submission" date="2016-10" db="EMBL/GenBank/DDBJ databases">
        <authorList>
            <person name="Varghese N."/>
            <person name="Submissions S."/>
        </authorList>
    </citation>
    <scope>NUCLEOTIDE SEQUENCE [LARGE SCALE GENOMIC DNA]</scope>
    <source>
        <strain evidence="21">DSM 23920</strain>
    </source>
</reference>
<evidence type="ECO:0000256" key="12">
    <source>
        <dbReference type="ARBA" id="ARBA00022989"/>
    </source>
</evidence>
<keyword evidence="9" id="KW-0547">Nucleotide-binding</keyword>
<evidence type="ECO:0000256" key="7">
    <source>
        <dbReference type="ARBA" id="ARBA00022679"/>
    </source>
</evidence>
<evidence type="ECO:0000256" key="4">
    <source>
        <dbReference type="ARBA" id="ARBA00011903"/>
    </source>
</evidence>
<dbReference type="InterPro" id="IPR050445">
    <property type="entry name" value="Bact_polysacc_biosynth/exp"/>
</dbReference>
<keyword evidence="21" id="KW-1185">Reference proteome</keyword>
<evidence type="ECO:0000256" key="15">
    <source>
        <dbReference type="ARBA" id="ARBA00051245"/>
    </source>
</evidence>
<keyword evidence="5" id="KW-1003">Cell membrane</keyword>
<dbReference type="RefSeq" id="WP_089761519.1">
    <property type="nucleotide sequence ID" value="NZ_BKAT01000011.1"/>
</dbReference>
<dbReference type="InterPro" id="IPR003856">
    <property type="entry name" value="LPS_length_determ_N"/>
</dbReference>
<dbReference type="GO" id="GO:0004715">
    <property type="term" value="F:non-membrane spanning protein tyrosine kinase activity"/>
    <property type="evidence" value="ECO:0007669"/>
    <property type="project" value="UniProtKB-EC"/>
</dbReference>
<dbReference type="Pfam" id="PF02706">
    <property type="entry name" value="Wzz"/>
    <property type="match status" value="1"/>
</dbReference>
<proteinExistence type="inferred from homology"/>
<evidence type="ECO:0000256" key="3">
    <source>
        <dbReference type="ARBA" id="ARBA00008883"/>
    </source>
</evidence>
<comment type="similarity">
    <text evidence="3">Belongs to the etk/wzc family.</text>
</comment>
<dbReference type="STRING" id="408074.SAMN05660909_02204"/>
<dbReference type="GO" id="GO:0005886">
    <property type="term" value="C:plasma membrane"/>
    <property type="evidence" value="ECO:0007669"/>
    <property type="project" value="UniProtKB-SubCell"/>
</dbReference>
<dbReference type="EMBL" id="FNRL01000008">
    <property type="protein sequence ID" value="SEA49972.1"/>
    <property type="molecule type" value="Genomic_DNA"/>
</dbReference>
<evidence type="ECO:0000256" key="11">
    <source>
        <dbReference type="ARBA" id="ARBA00022840"/>
    </source>
</evidence>
<dbReference type="Gene3D" id="3.40.50.300">
    <property type="entry name" value="P-loop containing nucleotide triphosphate hydrolases"/>
    <property type="match status" value="1"/>
</dbReference>
<keyword evidence="10" id="KW-0418">Kinase</keyword>
<feature type="transmembrane region" description="Helical" evidence="16">
    <location>
        <begin position="28"/>
        <end position="50"/>
    </location>
</feature>
<dbReference type="Proteomes" id="UP000199656">
    <property type="component" value="Unassembled WGS sequence"/>
</dbReference>
<comment type="subcellular location">
    <subcellularLocation>
        <location evidence="1">Cell inner membrane</location>
        <topology evidence="1">Multi-pass membrane protein</topology>
    </subcellularLocation>
</comment>
<dbReference type="InterPro" id="IPR027417">
    <property type="entry name" value="P-loop_NTPase"/>
</dbReference>
<protein>
    <recommendedName>
        <fullName evidence="4">non-specific protein-tyrosine kinase</fullName>
        <ecNumber evidence="4">2.7.10.2</ecNumber>
    </recommendedName>
</protein>
<evidence type="ECO:0000256" key="10">
    <source>
        <dbReference type="ARBA" id="ARBA00022777"/>
    </source>
</evidence>
<dbReference type="PANTHER" id="PTHR32309">
    <property type="entry name" value="TYROSINE-PROTEIN KINASE"/>
    <property type="match status" value="1"/>
</dbReference>
<evidence type="ECO:0000256" key="8">
    <source>
        <dbReference type="ARBA" id="ARBA00022692"/>
    </source>
</evidence>
<evidence type="ECO:0000256" key="2">
    <source>
        <dbReference type="ARBA" id="ARBA00007316"/>
    </source>
</evidence>
<keyword evidence="11" id="KW-0067">ATP-binding</keyword>
<dbReference type="InterPro" id="IPR025669">
    <property type="entry name" value="AAA_dom"/>
</dbReference>
<dbReference type="OrthoDB" id="9794577at2"/>
<dbReference type="InterPro" id="IPR005702">
    <property type="entry name" value="Wzc-like_C"/>
</dbReference>
<keyword evidence="6" id="KW-0997">Cell inner membrane</keyword>
<accession>A0A1H4BQ72</accession>
<dbReference type="Pfam" id="PF13614">
    <property type="entry name" value="AAA_31"/>
    <property type="match status" value="1"/>
</dbReference>
<dbReference type="CDD" id="cd05387">
    <property type="entry name" value="BY-kinase"/>
    <property type="match status" value="1"/>
</dbReference>
<evidence type="ECO:0000259" key="17">
    <source>
        <dbReference type="Pfam" id="PF02706"/>
    </source>
</evidence>
<keyword evidence="8 16" id="KW-0812">Transmembrane</keyword>